<dbReference type="PANTHER" id="PTHR33154">
    <property type="entry name" value="TRANSCRIPTIONAL REGULATOR, ARSR FAMILY"/>
    <property type="match status" value="1"/>
</dbReference>
<dbReference type="InterPro" id="IPR036388">
    <property type="entry name" value="WH-like_DNA-bd_sf"/>
</dbReference>
<dbReference type="PRINTS" id="PR00778">
    <property type="entry name" value="HTHARSR"/>
</dbReference>
<evidence type="ECO:0000313" key="6">
    <source>
        <dbReference type="Proteomes" id="UP000245202"/>
    </source>
</evidence>
<dbReference type="InterPro" id="IPR001845">
    <property type="entry name" value="HTH_ArsR_DNA-bd_dom"/>
</dbReference>
<dbReference type="GO" id="GO:0003677">
    <property type="term" value="F:DNA binding"/>
    <property type="evidence" value="ECO:0007669"/>
    <property type="project" value="UniProtKB-KW"/>
</dbReference>
<keyword evidence="3" id="KW-0804">Transcription</keyword>
<keyword evidence="2" id="KW-0238">DNA-binding</keyword>
<dbReference type="RefSeq" id="WP_087572065.1">
    <property type="nucleotide sequence ID" value="NZ_BDQX01000339.1"/>
</dbReference>
<sequence>MDKFTAIADITRRRIIELLATEGELSATDICGHFQVSPPAISQHLKVLREAGVVSVEKRAQQRIYRLNPEAMAEVEDWAKQFREMWSRRFEKLDALLEARMKAGQQSKPSEGNDES</sequence>
<organism evidence="5 6">
    <name type="scientific">Paenibacillus agaridevorans</name>
    <dbReference type="NCBI Taxonomy" id="171404"/>
    <lineage>
        <taxon>Bacteria</taxon>
        <taxon>Bacillati</taxon>
        <taxon>Bacillota</taxon>
        <taxon>Bacilli</taxon>
        <taxon>Bacillales</taxon>
        <taxon>Paenibacillaceae</taxon>
        <taxon>Paenibacillus</taxon>
    </lineage>
</organism>
<accession>A0A2R5F3R5</accession>
<dbReference type="PROSITE" id="PS50987">
    <property type="entry name" value="HTH_ARSR_2"/>
    <property type="match status" value="1"/>
</dbReference>
<dbReference type="SUPFAM" id="SSF46785">
    <property type="entry name" value="Winged helix' DNA-binding domain"/>
    <property type="match status" value="1"/>
</dbReference>
<comment type="caution">
    <text evidence="5">The sequence shown here is derived from an EMBL/GenBank/DDBJ whole genome shotgun (WGS) entry which is preliminary data.</text>
</comment>
<dbReference type="CDD" id="cd00090">
    <property type="entry name" value="HTH_ARSR"/>
    <property type="match status" value="1"/>
</dbReference>
<dbReference type="InterPro" id="IPR036390">
    <property type="entry name" value="WH_DNA-bd_sf"/>
</dbReference>
<dbReference type="SMART" id="SM00418">
    <property type="entry name" value="HTH_ARSR"/>
    <property type="match status" value="1"/>
</dbReference>
<evidence type="ECO:0000259" key="4">
    <source>
        <dbReference type="PROSITE" id="PS50987"/>
    </source>
</evidence>
<gene>
    <name evidence="5" type="ORF">PAT3040_05443</name>
</gene>
<protein>
    <submittedName>
        <fullName evidence="5">Transcriptional regulator</fullName>
    </submittedName>
</protein>
<evidence type="ECO:0000256" key="2">
    <source>
        <dbReference type="ARBA" id="ARBA00023125"/>
    </source>
</evidence>
<dbReference type="NCBIfam" id="NF033788">
    <property type="entry name" value="HTH_metalloreg"/>
    <property type="match status" value="1"/>
</dbReference>
<dbReference type="Proteomes" id="UP000245202">
    <property type="component" value="Unassembled WGS sequence"/>
</dbReference>
<dbReference type="AlphaFoldDB" id="A0A2R5F3R5"/>
<name>A0A2R5F3R5_9BACL</name>
<dbReference type="InterPro" id="IPR011991">
    <property type="entry name" value="ArsR-like_HTH"/>
</dbReference>
<dbReference type="PANTHER" id="PTHR33154:SF33">
    <property type="entry name" value="TRANSCRIPTIONAL REPRESSOR SDPR"/>
    <property type="match status" value="1"/>
</dbReference>
<dbReference type="InterPro" id="IPR051081">
    <property type="entry name" value="HTH_MetalResp_TranReg"/>
</dbReference>
<feature type="domain" description="HTH arsR-type" evidence="4">
    <location>
        <begin position="1"/>
        <end position="87"/>
    </location>
</feature>
<evidence type="ECO:0000256" key="3">
    <source>
        <dbReference type="ARBA" id="ARBA00023163"/>
    </source>
</evidence>
<keyword evidence="1" id="KW-0805">Transcription regulation</keyword>
<dbReference type="EMBL" id="BDQX01000339">
    <property type="protein sequence ID" value="GBG10691.1"/>
    <property type="molecule type" value="Genomic_DNA"/>
</dbReference>
<evidence type="ECO:0000256" key="1">
    <source>
        <dbReference type="ARBA" id="ARBA00023015"/>
    </source>
</evidence>
<dbReference type="Gene3D" id="1.10.10.10">
    <property type="entry name" value="Winged helix-like DNA-binding domain superfamily/Winged helix DNA-binding domain"/>
    <property type="match status" value="1"/>
</dbReference>
<dbReference type="Pfam" id="PF01022">
    <property type="entry name" value="HTH_5"/>
    <property type="match status" value="1"/>
</dbReference>
<proteinExistence type="predicted"/>
<reference evidence="5 6" key="1">
    <citation type="submission" date="2017-08" db="EMBL/GenBank/DDBJ databases">
        <title>Substantial Increase in Enzyme Production by Combined Drug-Resistance Mutations in Paenibacillus agaridevorans.</title>
        <authorList>
            <person name="Tanaka Y."/>
            <person name="Funane K."/>
            <person name="Hosaka T."/>
            <person name="Shiwa Y."/>
            <person name="Fujita N."/>
            <person name="Miyazaki T."/>
            <person name="Yoshikawa H."/>
            <person name="Murakami K."/>
            <person name="Kasahara K."/>
            <person name="Inaoka T."/>
            <person name="Hiraga Y."/>
            <person name="Ochi K."/>
        </authorList>
    </citation>
    <scope>NUCLEOTIDE SEQUENCE [LARGE SCALE GENOMIC DNA]</scope>
    <source>
        <strain evidence="5 6">T-3040</strain>
    </source>
</reference>
<evidence type="ECO:0000313" key="5">
    <source>
        <dbReference type="EMBL" id="GBG10691.1"/>
    </source>
</evidence>
<keyword evidence="6" id="KW-1185">Reference proteome</keyword>
<dbReference type="GO" id="GO:0003700">
    <property type="term" value="F:DNA-binding transcription factor activity"/>
    <property type="evidence" value="ECO:0007669"/>
    <property type="project" value="InterPro"/>
</dbReference>